<dbReference type="Proteomes" id="UP000182334">
    <property type="component" value="Chromosome II"/>
</dbReference>
<keyword evidence="5" id="KW-0539">Nucleus</keyword>
<feature type="region of interest" description="Disordered" evidence="6">
    <location>
        <begin position="1"/>
        <end position="20"/>
    </location>
</feature>
<proteinExistence type="inferred from homology"/>
<feature type="region of interest" description="Disordered" evidence="6">
    <location>
        <begin position="404"/>
        <end position="446"/>
    </location>
</feature>
<evidence type="ECO:0000256" key="2">
    <source>
        <dbReference type="ARBA" id="ARBA00010991"/>
    </source>
</evidence>
<dbReference type="OrthoDB" id="337581at2759"/>
<dbReference type="GO" id="GO:0000077">
    <property type="term" value="P:DNA damage checkpoint signaling"/>
    <property type="evidence" value="ECO:0007669"/>
    <property type="project" value="InterPro"/>
</dbReference>
<keyword evidence="4" id="KW-0234">DNA repair</keyword>
<dbReference type="GO" id="GO:0006281">
    <property type="term" value="P:DNA repair"/>
    <property type="evidence" value="ECO:0007669"/>
    <property type="project" value="UniProtKB-KW"/>
</dbReference>
<dbReference type="PANTHER" id="PTHR10870">
    <property type="entry name" value="CELL CYCLE CHECKPOINT PROTEIN RAD1"/>
    <property type="match status" value="1"/>
</dbReference>
<dbReference type="InterPro" id="IPR003021">
    <property type="entry name" value="Rad1_Rec1_Rad17"/>
</dbReference>
<evidence type="ECO:0000256" key="1">
    <source>
        <dbReference type="ARBA" id="ARBA00004123"/>
    </source>
</evidence>
<evidence type="ECO:0000256" key="5">
    <source>
        <dbReference type="ARBA" id="ARBA00023242"/>
    </source>
</evidence>
<dbReference type="PANTHER" id="PTHR10870:SF0">
    <property type="entry name" value="CELL CYCLE CHECKPOINT PROTEIN RAD1"/>
    <property type="match status" value="1"/>
</dbReference>
<evidence type="ECO:0000256" key="3">
    <source>
        <dbReference type="ARBA" id="ARBA00022763"/>
    </source>
</evidence>
<gene>
    <name evidence="7" type="ORF">SAMEA4029010_CIC11G00000002724</name>
</gene>
<dbReference type="EMBL" id="LT635757">
    <property type="protein sequence ID" value="SGZ49311.1"/>
    <property type="molecule type" value="Genomic_DNA"/>
</dbReference>
<evidence type="ECO:0000256" key="6">
    <source>
        <dbReference type="SAM" id="MobiDB-lite"/>
    </source>
</evidence>
<dbReference type="Pfam" id="PF02144">
    <property type="entry name" value="Rad1"/>
    <property type="match status" value="1"/>
</dbReference>
<keyword evidence="8" id="KW-1185">Reference proteome</keyword>
<evidence type="ECO:0000313" key="8">
    <source>
        <dbReference type="Proteomes" id="UP000182334"/>
    </source>
</evidence>
<dbReference type="GO" id="GO:0030896">
    <property type="term" value="C:checkpoint clamp complex"/>
    <property type="evidence" value="ECO:0007669"/>
    <property type="project" value="TreeGrafter"/>
</dbReference>
<feature type="compositionally biased region" description="Basic and acidic residues" evidence="6">
    <location>
        <begin position="423"/>
        <end position="445"/>
    </location>
</feature>
<dbReference type="STRING" id="45354.A0A1L0BGD8"/>
<evidence type="ECO:0000313" key="7">
    <source>
        <dbReference type="EMBL" id="SGZ49311.1"/>
    </source>
</evidence>
<comment type="subcellular location">
    <subcellularLocation>
        <location evidence="1">Nucleus</location>
    </subcellularLocation>
</comment>
<reference evidence="7 8" key="1">
    <citation type="submission" date="2016-10" db="EMBL/GenBank/DDBJ databases">
        <authorList>
            <person name="de Groot N.N."/>
        </authorList>
    </citation>
    <scope>NUCLEOTIDE SEQUENCE [LARGE SCALE GENOMIC DNA]</scope>
    <source>
        <strain evidence="7 8">CBS 141442</strain>
    </source>
</reference>
<comment type="similarity">
    <text evidence="2">Belongs to the rad1 family.</text>
</comment>
<accession>A0A1L0BGD8</accession>
<keyword evidence="3" id="KW-0227">DNA damage</keyword>
<dbReference type="AlphaFoldDB" id="A0A1L0BGD8"/>
<name>A0A1L0BGD8_9ASCO</name>
<protein>
    <submittedName>
        <fullName evidence="7">CIC11C00000002724</fullName>
    </submittedName>
</protein>
<dbReference type="Gene3D" id="3.70.10.10">
    <property type="match status" value="1"/>
</dbReference>
<feature type="compositionally biased region" description="Polar residues" evidence="6">
    <location>
        <begin position="1"/>
        <end position="12"/>
    </location>
</feature>
<sequence>MSQLFIPSSPDNSQHDSHKHTSNLSFVASTSQVVHLAESVAAITSVSSQALMILNECGITFYAEYNHILNVQLTIDASLFSSFSLSDGQESQNCPNRELRLGVDLQLVGDALAAAAATTLPRARNGQKGASMAESVMCYIKYYGEGSPLLVEFEDRLMSEVIEFDTFYYEHDYPYDAQPTQNEQASELLVNHERVALEIILKSDVLANLLADLQQLNTQELHLYASNLRPRGKVVATNQLNFLSKGAIGYLKLSYPNAKTMLEKLDTFRLANGSMTETSDSVVTSFNFLPFLRIIKAVRLSSRCKMMKDLSGVFSVQLLCRNTQVSNYPGTLITFNMLEMATGTDDFGQLRNTDINTLFDDEVYQQINESDPANDRALDPQEDVIPHIELSHAGPLSYASFKMTGEAQSGSAKGTEASTKRRKVDDQIPNHNPDHNADHDNDHDFTTVGGAVEIPLFL</sequence>
<evidence type="ECO:0000256" key="4">
    <source>
        <dbReference type="ARBA" id="ARBA00023204"/>
    </source>
</evidence>
<organism evidence="7 8">
    <name type="scientific">Sungouiella intermedia</name>
    <dbReference type="NCBI Taxonomy" id="45354"/>
    <lineage>
        <taxon>Eukaryota</taxon>
        <taxon>Fungi</taxon>
        <taxon>Dikarya</taxon>
        <taxon>Ascomycota</taxon>
        <taxon>Saccharomycotina</taxon>
        <taxon>Pichiomycetes</taxon>
        <taxon>Metschnikowiaceae</taxon>
        <taxon>Sungouiella</taxon>
    </lineage>
</organism>